<protein>
    <submittedName>
        <fullName evidence="1">Uncharacterized protein</fullName>
    </submittedName>
</protein>
<sequence length="454" mass="51073">MKKRKMRHPAAVRKSLKVRECRWFRPPLTSLLRKHPQYGTTDGASGRDASCANERAYGTERRRRFADDLFDSKAARAFLISDITLAELKQAVAETRVNTAPGPDRITPQQLRNLTDQDYEHLLALMNEIQQAANHIGLQCAPTKSELLLVHNPRWEPPQIHLEQNGIPIPQPNSIRLLGLHIQRDGGGSTTVNHFLKQGEQVLNLLRRVYTSSRGLKERSMMRLCDALLISRLRYHLPYTKLTKRQKIKLDALIRKGIKLAMGLPVTTSTHRLLDMGYHNTVDELVAIHKRRQEIRLLLTPQGRHILTQLGHNVPYSLPLKEAALPTTTHLPRRFPWPYLPSSHIDEPVESFPPFTLTSHATKAPSSATPKVTLFPPQPASTFYEVYFLRILPLVSTVATAQIPITSYGSAIPSLHPSLTPPPLADYGHHIIGPRLPGCVIQSSLEYATRGGLD</sequence>
<comment type="caution">
    <text evidence="1">The sequence shown here is derived from an EMBL/GenBank/DDBJ whole genome shotgun (WGS) entry which is preliminary data.</text>
</comment>
<reference evidence="1 2" key="1">
    <citation type="journal article" date="2020" name="Cell">
        <title>Large-Scale Comparative Analyses of Tick Genomes Elucidate Their Genetic Diversity and Vector Capacities.</title>
        <authorList>
            <consortium name="Tick Genome and Microbiome Consortium (TIGMIC)"/>
            <person name="Jia N."/>
            <person name="Wang J."/>
            <person name="Shi W."/>
            <person name="Du L."/>
            <person name="Sun Y."/>
            <person name="Zhan W."/>
            <person name="Jiang J.F."/>
            <person name="Wang Q."/>
            <person name="Zhang B."/>
            <person name="Ji P."/>
            <person name="Bell-Sakyi L."/>
            <person name="Cui X.M."/>
            <person name="Yuan T.T."/>
            <person name="Jiang B.G."/>
            <person name="Yang W.F."/>
            <person name="Lam T.T."/>
            <person name="Chang Q.C."/>
            <person name="Ding S.J."/>
            <person name="Wang X.J."/>
            <person name="Zhu J.G."/>
            <person name="Ruan X.D."/>
            <person name="Zhao L."/>
            <person name="Wei J.T."/>
            <person name="Ye R.Z."/>
            <person name="Que T.C."/>
            <person name="Du C.H."/>
            <person name="Zhou Y.H."/>
            <person name="Cheng J.X."/>
            <person name="Dai P.F."/>
            <person name="Guo W.B."/>
            <person name="Han X.H."/>
            <person name="Huang E.J."/>
            <person name="Li L.F."/>
            <person name="Wei W."/>
            <person name="Gao Y.C."/>
            <person name="Liu J.Z."/>
            <person name="Shao H.Z."/>
            <person name="Wang X."/>
            <person name="Wang C.C."/>
            <person name="Yang T.C."/>
            <person name="Huo Q.B."/>
            <person name="Li W."/>
            <person name="Chen H.Y."/>
            <person name="Chen S.E."/>
            <person name="Zhou L.G."/>
            <person name="Ni X.B."/>
            <person name="Tian J.H."/>
            <person name="Sheng Y."/>
            <person name="Liu T."/>
            <person name="Pan Y.S."/>
            <person name="Xia L.Y."/>
            <person name="Li J."/>
            <person name="Zhao F."/>
            <person name="Cao W.C."/>
        </authorList>
    </citation>
    <scope>NUCLEOTIDE SEQUENCE [LARGE SCALE GENOMIC DNA]</scope>
    <source>
        <strain evidence="1">Iper-2018</strain>
    </source>
</reference>
<proteinExistence type="predicted"/>
<name>A0AC60QSS2_IXOPE</name>
<keyword evidence="2" id="KW-1185">Reference proteome</keyword>
<evidence type="ECO:0000313" key="2">
    <source>
        <dbReference type="Proteomes" id="UP000805193"/>
    </source>
</evidence>
<dbReference type="EMBL" id="JABSTQ010004860">
    <property type="protein sequence ID" value="KAG0440789.1"/>
    <property type="molecule type" value="Genomic_DNA"/>
</dbReference>
<accession>A0AC60QSS2</accession>
<gene>
    <name evidence="1" type="ORF">HPB47_016177</name>
</gene>
<dbReference type="Proteomes" id="UP000805193">
    <property type="component" value="Unassembled WGS sequence"/>
</dbReference>
<organism evidence="1 2">
    <name type="scientific">Ixodes persulcatus</name>
    <name type="common">Taiga tick</name>
    <dbReference type="NCBI Taxonomy" id="34615"/>
    <lineage>
        <taxon>Eukaryota</taxon>
        <taxon>Metazoa</taxon>
        <taxon>Ecdysozoa</taxon>
        <taxon>Arthropoda</taxon>
        <taxon>Chelicerata</taxon>
        <taxon>Arachnida</taxon>
        <taxon>Acari</taxon>
        <taxon>Parasitiformes</taxon>
        <taxon>Ixodida</taxon>
        <taxon>Ixodoidea</taxon>
        <taxon>Ixodidae</taxon>
        <taxon>Ixodinae</taxon>
        <taxon>Ixodes</taxon>
    </lineage>
</organism>
<evidence type="ECO:0000313" key="1">
    <source>
        <dbReference type="EMBL" id="KAG0440789.1"/>
    </source>
</evidence>